<dbReference type="CDD" id="cd06442">
    <property type="entry name" value="DPM1_like"/>
    <property type="match status" value="1"/>
</dbReference>
<dbReference type="PANTHER" id="PTHR43398">
    <property type="entry name" value="DOLICHOL-PHOSPHATE MANNOSYLTRANSFERASE SUBUNIT 1"/>
    <property type="match status" value="1"/>
</dbReference>
<protein>
    <submittedName>
        <fullName evidence="11">Glycosyltransferase family 2 protein</fullName>
    </submittedName>
</protein>
<evidence type="ECO:0000256" key="6">
    <source>
        <dbReference type="ARBA" id="ARBA00022989"/>
    </source>
</evidence>
<dbReference type="InterPro" id="IPR001173">
    <property type="entry name" value="Glyco_trans_2-like"/>
</dbReference>
<evidence type="ECO:0000256" key="3">
    <source>
        <dbReference type="ARBA" id="ARBA00022676"/>
    </source>
</evidence>
<dbReference type="Gene3D" id="3.90.550.10">
    <property type="entry name" value="Spore Coat Polysaccharide Biosynthesis Protein SpsA, Chain A"/>
    <property type="match status" value="1"/>
</dbReference>
<gene>
    <name evidence="11" type="ORF">JJ842_07020</name>
</gene>
<dbReference type="InterPro" id="IPR029044">
    <property type="entry name" value="Nucleotide-diphossugar_trans"/>
</dbReference>
<dbReference type="SUPFAM" id="SSF53448">
    <property type="entry name" value="Nucleotide-diphospho-sugar transferases"/>
    <property type="match status" value="1"/>
</dbReference>
<keyword evidence="6 8" id="KW-1133">Transmembrane helix</keyword>
<feature type="transmembrane region" description="Helical" evidence="8">
    <location>
        <begin position="217"/>
        <end position="235"/>
    </location>
</feature>
<evidence type="ECO:0000259" key="10">
    <source>
        <dbReference type="Pfam" id="PF04138"/>
    </source>
</evidence>
<dbReference type="AlphaFoldDB" id="A0A9D9BUB3"/>
<dbReference type="EMBL" id="JAEPLN010000001">
    <property type="protein sequence ID" value="MBO6971662.1"/>
    <property type="molecule type" value="Genomic_DNA"/>
</dbReference>
<keyword evidence="3" id="KW-0328">Glycosyltransferase</keyword>
<keyword evidence="5 8" id="KW-0812">Transmembrane</keyword>
<feature type="domain" description="GtrA/DPMS transmembrane" evidence="10">
    <location>
        <begin position="242"/>
        <end position="359"/>
    </location>
</feature>
<dbReference type="GO" id="GO:0016020">
    <property type="term" value="C:membrane"/>
    <property type="evidence" value="ECO:0007669"/>
    <property type="project" value="UniProtKB-SubCell"/>
</dbReference>
<evidence type="ECO:0000256" key="4">
    <source>
        <dbReference type="ARBA" id="ARBA00022679"/>
    </source>
</evidence>
<organism evidence="11 12">
    <name type="scientific">Prochlorococcus marinus CUG1433</name>
    <dbReference type="NCBI Taxonomy" id="2774506"/>
    <lineage>
        <taxon>Bacteria</taxon>
        <taxon>Bacillati</taxon>
        <taxon>Cyanobacteriota</taxon>
        <taxon>Cyanophyceae</taxon>
        <taxon>Synechococcales</taxon>
        <taxon>Prochlorococcaceae</taxon>
        <taxon>Prochlorococcus</taxon>
    </lineage>
</organism>
<reference evidence="11" key="1">
    <citation type="journal article" date="2021" name="Front. Mar. Sci.">
        <title>Genomes of Diverse Isolates of Prochlorococcus High-Light-Adapted Clade II in the Western Pacific Ocean.</title>
        <authorList>
            <person name="Yan W."/>
            <person name="Feng X."/>
            <person name="Zhang W."/>
            <person name="Nawaz M.Z."/>
            <person name="Luo T."/>
            <person name="Zhang R."/>
            <person name="Jiao N."/>
        </authorList>
    </citation>
    <scope>NUCLEOTIDE SEQUENCE</scope>
    <source>
        <strain evidence="11">CUG1433</strain>
    </source>
</reference>
<keyword evidence="4" id="KW-0808">Transferase</keyword>
<keyword evidence="7 8" id="KW-0472">Membrane</keyword>
<evidence type="ECO:0000313" key="12">
    <source>
        <dbReference type="Proteomes" id="UP000668060"/>
    </source>
</evidence>
<proteinExistence type="inferred from homology"/>
<dbReference type="PANTHER" id="PTHR43398:SF1">
    <property type="entry name" value="DOLICHOL-PHOSPHATE MANNOSYLTRANSFERASE SUBUNIT 1"/>
    <property type="match status" value="1"/>
</dbReference>
<dbReference type="Pfam" id="PF04138">
    <property type="entry name" value="GtrA_DPMS_TM"/>
    <property type="match status" value="1"/>
</dbReference>
<name>A0A9D9BUB3_PROMR</name>
<feature type="domain" description="Glycosyltransferase 2-like" evidence="9">
    <location>
        <begin position="3"/>
        <end position="171"/>
    </location>
</feature>
<evidence type="ECO:0000256" key="5">
    <source>
        <dbReference type="ARBA" id="ARBA00022692"/>
    </source>
</evidence>
<dbReference type="GO" id="GO:0000271">
    <property type="term" value="P:polysaccharide biosynthetic process"/>
    <property type="evidence" value="ECO:0007669"/>
    <property type="project" value="InterPro"/>
</dbReference>
<feature type="transmembrane region" description="Helical" evidence="8">
    <location>
        <begin position="242"/>
        <end position="265"/>
    </location>
</feature>
<feature type="transmembrane region" description="Helical" evidence="8">
    <location>
        <begin position="271"/>
        <end position="290"/>
    </location>
</feature>
<feature type="transmembrane region" description="Helical" evidence="8">
    <location>
        <begin position="336"/>
        <end position="359"/>
    </location>
</feature>
<comment type="caution">
    <text evidence="11">The sequence shown here is derived from an EMBL/GenBank/DDBJ whole genome shotgun (WGS) entry which is preliminary data.</text>
</comment>
<dbReference type="InterPro" id="IPR007267">
    <property type="entry name" value="GtrA_DPMS_TM"/>
</dbReference>
<evidence type="ECO:0000256" key="8">
    <source>
        <dbReference type="SAM" id="Phobius"/>
    </source>
</evidence>
<evidence type="ECO:0000256" key="7">
    <source>
        <dbReference type="ARBA" id="ARBA00023136"/>
    </source>
</evidence>
<evidence type="ECO:0000259" key="9">
    <source>
        <dbReference type="Pfam" id="PF00535"/>
    </source>
</evidence>
<dbReference type="InterPro" id="IPR039528">
    <property type="entry name" value="DPM1-like"/>
</dbReference>
<dbReference type="GO" id="GO:0004582">
    <property type="term" value="F:dolichyl-phosphate beta-D-mannosyltransferase activity"/>
    <property type="evidence" value="ECO:0007669"/>
    <property type="project" value="InterPro"/>
</dbReference>
<evidence type="ECO:0000313" key="11">
    <source>
        <dbReference type="EMBL" id="MBO6971662.1"/>
    </source>
</evidence>
<dbReference type="Pfam" id="PF00535">
    <property type="entry name" value="Glycos_transf_2"/>
    <property type="match status" value="1"/>
</dbReference>
<dbReference type="Proteomes" id="UP000668060">
    <property type="component" value="Unassembled WGS sequence"/>
</dbReference>
<accession>A0A9D9BUB3</accession>
<feature type="transmembrane region" description="Helical" evidence="8">
    <location>
        <begin position="302"/>
        <end position="330"/>
    </location>
</feature>
<sequence>MISIVIPTFNEVENIVPLLKNLTALINDFEHEIIVVDDDSPDGTSDEVNKYMELNKRIKLITRIGRCGLSSAIKEGLIFAKGKYLLVLDGDGQHHPSFILEMLEEINKNKLDVVIGSRFLNNSKLEGLSNKRSLGSKIANKLARISLHKNYSKLTDYLSGCFCLEREMTRKIIRKIEINGFKFLYELLSLSKGDLNVSEIPLVFKERRFGNSKLDIAIVWDFLISIIHNLTFRLLPRRAISFGLVGLSGVFVQLFITSFLVHIFLIDFYSALPFAVIFAATSNFLINNQVTFRSDRLKNSALLVGLLKFLLVASLPVIANVGITTAFYKYISADTFIAQMAGIAIVYAWNYLASSSFVWRNST</sequence>
<evidence type="ECO:0000256" key="1">
    <source>
        <dbReference type="ARBA" id="ARBA00004141"/>
    </source>
</evidence>
<comment type="similarity">
    <text evidence="2">Belongs to the glycosyltransferase 2 family.</text>
</comment>
<evidence type="ECO:0000256" key="2">
    <source>
        <dbReference type="ARBA" id="ARBA00006739"/>
    </source>
</evidence>
<comment type="subcellular location">
    <subcellularLocation>
        <location evidence="1">Membrane</location>
        <topology evidence="1">Multi-pass membrane protein</topology>
    </subcellularLocation>
</comment>